<dbReference type="AlphaFoldDB" id="A0A1V1PDX9"/>
<accession>A0A1V1PDX9</accession>
<dbReference type="InterPro" id="IPR051043">
    <property type="entry name" value="Sulfatase_Mod_Factor_Kinase"/>
</dbReference>
<evidence type="ECO:0000259" key="1">
    <source>
        <dbReference type="Pfam" id="PF03781"/>
    </source>
</evidence>
<protein>
    <submittedName>
        <fullName evidence="2">Sulphatase-modifying factor</fullName>
    </submittedName>
</protein>
<organism evidence="2 3">
    <name type="scientific">Candidatus Magnetoglobus multicellularis str. Araruama</name>
    <dbReference type="NCBI Taxonomy" id="890399"/>
    <lineage>
        <taxon>Bacteria</taxon>
        <taxon>Pseudomonadati</taxon>
        <taxon>Thermodesulfobacteriota</taxon>
        <taxon>Desulfobacteria</taxon>
        <taxon>Desulfobacterales</taxon>
        <taxon>Desulfobacteraceae</taxon>
        <taxon>Candidatus Magnetoglobus</taxon>
    </lineage>
</organism>
<dbReference type="GO" id="GO:0120147">
    <property type="term" value="F:formylglycine-generating oxidase activity"/>
    <property type="evidence" value="ECO:0007669"/>
    <property type="project" value="TreeGrafter"/>
</dbReference>
<name>A0A1V1PDX9_9BACT</name>
<comment type="caution">
    <text evidence="2">The sequence shown here is derived from an EMBL/GenBank/DDBJ whole genome shotgun (WGS) entry which is preliminary data.</text>
</comment>
<reference evidence="3" key="1">
    <citation type="submission" date="2012-11" db="EMBL/GenBank/DDBJ databases">
        <authorList>
            <person name="Lucero-Rivera Y.E."/>
            <person name="Tovar-Ramirez D."/>
        </authorList>
    </citation>
    <scope>NUCLEOTIDE SEQUENCE [LARGE SCALE GENOMIC DNA]</scope>
    <source>
        <strain evidence="3">Araruama</strain>
    </source>
</reference>
<evidence type="ECO:0000313" key="2">
    <source>
        <dbReference type="EMBL" id="ETR72973.1"/>
    </source>
</evidence>
<dbReference type="InterPro" id="IPR005532">
    <property type="entry name" value="SUMF_dom"/>
</dbReference>
<evidence type="ECO:0000313" key="3">
    <source>
        <dbReference type="Proteomes" id="UP000189670"/>
    </source>
</evidence>
<dbReference type="InterPro" id="IPR016187">
    <property type="entry name" value="CTDL_fold"/>
</dbReference>
<dbReference type="EMBL" id="ATBP01000097">
    <property type="protein sequence ID" value="ETR72973.1"/>
    <property type="molecule type" value="Genomic_DNA"/>
</dbReference>
<sequence>MPNWLRRRLLFLMPEEQENRIREAIKENLDKNITREKKEESLIFSRFKHGFAKRWFRSVLRAIQRKSSEDSEWRDFIFIQFLENRLTFRISKKMHQVFTNSLQMTFVRILNGTFMMGSPETEQGRDNDESPQHKVTLTSDYYMQTTEVTQGQWKAVMGENPSYFKNCGDNCPVENVSWNDVQEFIRRLNKKSKQEYRLPTEAEWEYAARAGSTSAFANGDIKETGCELDPNLDKMGWYCGNSCVDYEGGYECSRCGNNCKKWGTQPVAQKKANKWNLYDMHGNVYEWCSDWYGDYTNAHVTNPVGSVKGSSRVLRGGRWIHFAWLCRSAIRNRFEPTYRFRIIGFRLVVSQASGEKAR</sequence>
<dbReference type="InterPro" id="IPR042095">
    <property type="entry name" value="SUMF_sf"/>
</dbReference>
<dbReference type="PANTHER" id="PTHR23150:SF19">
    <property type="entry name" value="FORMYLGLYCINE-GENERATING ENZYME"/>
    <property type="match status" value="1"/>
</dbReference>
<dbReference type="PANTHER" id="PTHR23150">
    <property type="entry name" value="SULFATASE MODIFYING FACTOR 1, 2"/>
    <property type="match status" value="1"/>
</dbReference>
<dbReference type="Pfam" id="PF03781">
    <property type="entry name" value="FGE-sulfatase"/>
    <property type="match status" value="1"/>
</dbReference>
<dbReference type="Gene3D" id="3.90.1580.10">
    <property type="entry name" value="paralog of FGE (formylglycine-generating enzyme)"/>
    <property type="match status" value="1"/>
</dbReference>
<dbReference type="SUPFAM" id="SSF56436">
    <property type="entry name" value="C-type lectin-like"/>
    <property type="match status" value="1"/>
</dbReference>
<dbReference type="Proteomes" id="UP000189670">
    <property type="component" value="Unassembled WGS sequence"/>
</dbReference>
<feature type="domain" description="Sulfatase-modifying factor enzyme-like" evidence="1">
    <location>
        <begin position="105"/>
        <end position="348"/>
    </location>
</feature>
<gene>
    <name evidence="2" type="ORF">OMM_01300</name>
</gene>
<proteinExistence type="predicted"/>